<dbReference type="STRING" id="47855.GA0070606_5636"/>
<dbReference type="RefSeq" id="WP_091106205.1">
    <property type="nucleotide sequence ID" value="NZ_FMHZ01000002.1"/>
</dbReference>
<dbReference type="PROSITE" id="PS50977">
    <property type="entry name" value="HTH_TETR_2"/>
    <property type="match status" value="1"/>
</dbReference>
<evidence type="ECO:0000256" key="1">
    <source>
        <dbReference type="ARBA" id="ARBA00023125"/>
    </source>
</evidence>
<keyword evidence="5" id="KW-1185">Reference proteome</keyword>
<dbReference type="EMBL" id="FMHZ01000002">
    <property type="protein sequence ID" value="SCL71167.1"/>
    <property type="molecule type" value="Genomic_DNA"/>
</dbReference>
<evidence type="ECO:0000313" key="5">
    <source>
        <dbReference type="Proteomes" id="UP000199001"/>
    </source>
</evidence>
<gene>
    <name evidence="4" type="ORF">GA0070606_5636</name>
</gene>
<organism evidence="4 5">
    <name type="scientific">Micromonospora citrea</name>
    <dbReference type="NCBI Taxonomy" id="47855"/>
    <lineage>
        <taxon>Bacteria</taxon>
        <taxon>Bacillati</taxon>
        <taxon>Actinomycetota</taxon>
        <taxon>Actinomycetes</taxon>
        <taxon>Micromonosporales</taxon>
        <taxon>Micromonosporaceae</taxon>
        <taxon>Micromonospora</taxon>
    </lineage>
</organism>
<dbReference type="Pfam" id="PF17940">
    <property type="entry name" value="TetR_C_31"/>
    <property type="match status" value="1"/>
</dbReference>
<feature type="DNA-binding region" description="H-T-H motif" evidence="2">
    <location>
        <begin position="29"/>
        <end position="48"/>
    </location>
</feature>
<dbReference type="Proteomes" id="UP000199001">
    <property type="component" value="Unassembled WGS sequence"/>
</dbReference>
<evidence type="ECO:0000259" key="3">
    <source>
        <dbReference type="PROSITE" id="PS50977"/>
    </source>
</evidence>
<dbReference type="OrthoDB" id="7506349at2"/>
<dbReference type="GO" id="GO:0003677">
    <property type="term" value="F:DNA binding"/>
    <property type="evidence" value="ECO:0007669"/>
    <property type="project" value="UniProtKB-UniRule"/>
</dbReference>
<dbReference type="SUPFAM" id="SSF46689">
    <property type="entry name" value="Homeodomain-like"/>
    <property type="match status" value="1"/>
</dbReference>
<protein>
    <submittedName>
        <fullName evidence="4">Transcriptional regulator, TetR family</fullName>
    </submittedName>
</protein>
<dbReference type="InterPro" id="IPR041583">
    <property type="entry name" value="TetR_C_31"/>
</dbReference>
<keyword evidence="1 2" id="KW-0238">DNA-binding</keyword>
<reference evidence="5" key="1">
    <citation type="submission" date="2016-06" db="EMBL/GenBank/DDBJ databases">
        <authorList>
            <person name="Varghese N."/>
            <person name="Submissions Spin"/>
        </authorList>
    </citation>
    <scope>NUCLEOTIDE SEQUENCE [LARGE SCALE GENOMIC DNA]</scope>
    <source>
        <strain evidence="5">DSM 43903</strain>
    </source>
</reference>
<dbReference type="InterPro" id="IPR009057">
    <property type="entry name" value="Homeodomain-like_sf"/>
</dbReference>
<evidence type="ECO:0000313" key="4">
    <source>
        <dbReference type="EMBL" id="SCL71167.1"/>
    </source>
</evidence>
<name>A0A1C6VY90_9ACTN</name>
<proteinExistence type="predicted"/>
<evidence type="ECO:0000256" key="2">
    <source>
        <dbReference type="PROSITE-ProRule" id="PRU00335"/>
    </source>
</evidence>
<accession>A0A1C6VY90</accession>
<dbReference type="Gene3D" id="1.10.357.10">
    <property type="entry name" value="Tetracycline Repressor, domain 2"/>
    <property type="match status" value="1"/>
</dbReference>
<dbReference type="AlphaFoldDB" id="A0A1C6VY90"/>
<dbReference type="InterPro" id="IPR001647">
    <property type="entry name" value="HTH_TetR"/>
</dbReference>
<feature type="domain" description="HTH tetR-type" evidence="3">
    <location>
        <begin position="6"/>
        <end position="66"/>
    </location>
</feature>
<sequence>MPPTNPGRRRALTDAAIDLLATSGVHGVTHRAVEQAAGLPPGTASNYFRSREALLVAAARRIVDLHHADTDGFAPRAGTAEAPAASAPAGTSAQLAELLAESLFAAATTLRNRYLAVFELQMEATRRPALAAVLTALQDSSFRLTADQHAALGLAIPAERIPILVALYGGTLFALVAAPPGHVSRELVDDLAWAIVRGALPDLDVGA</sequence>
<dbReference type="Pfam" id="PF00440">
    <property type="entry name" value="TetR_N"/>
    <property type="match status" value="1"/>
</dbReference>